<dbReference type="EMBL" id="BMMK01000004">
    <property type="protein sequence ID" value="GGM44626.1"/>
    <property type="molecule type" value="Genomic_DNA"/>
</dbReference>
<organism evidence="1 2">
    <name type="scientific">Longimycelium tulufanense</name>
    <dbReference type="NCBI Taxonomy" id="907463"/>
    <lineage>
        <taxon>Bacteria</taxon>
        <taxon>Bacillati</taxon>
        <taxon>Actinomycetota</taxon>
        <taxon>Actinomycetes</taxon>
        <taxon>Pseudonocardiales</taxon>
        <taxon>Pseudonocardiaceae</taxon>
        <taxon>Longimycelium</taxon>
    </lineage>
</organism>
<dbReference type="Proteomes" id="UP000637578">
    <property type="component" value="Unassembled WGS sequence"/>
</dbReference>
<evidence type="ECO:0000313" key="2">
    <source>
        <dbReference type="Proteomes" id="UP000637578"/>
    </source>
</evidence>
<sequence>MLGANVVVVEHPGLLLGQDNHPPRAVGEPLEHSHSLTAAPAVLDPPIASEQLSNATGRVSAPYDHCSRRDRRAQFPLAAQSMRFLPDDVPNAATACGIPCRGGCPLSANSPVQAFQVAPAG</sequence>
<reference evidence="1" key="1">
    <citation type="journal article" date="2014" name="Int. J. Syst. Evol. Microbiol.">
        <title>Complete genome sequence of Corynebacterium casei LMG S-19264T (=DSM 44701T), isolated from a smear-ripened cheese.</title>
        <authorList>
            <consortium name="US DOE Joint Genome Institute (JGI-PGF)"/>
            <person name="Walter F."/>
            <person name="Albersmeier A."/>
            <person name="Kalinowski J."/>
            <person name="Ruckert C."/>
        </authorList>
    </citation>
    <scope>NUCLEOTIDE SEQUENCE</scope>
    <source>
        <strain evidence="1">CGMCC 4.5737</strain>
    </source>
</reference>
<gene>
    <name evidence="1" type="ORF">GCM10012275_14600</name>
</gene>
<reference evidence="1" key="2">
    <citation type="submission" date="2020-09" db="EMBL/GenBank/DDBJ databases">
        <authorList>
            <person name="Sun Q."/>
            <person name="Zhou Y."/>
        </authorList>
    </citation>
    <scope>NUCLEOTIDE SEQUENCE</scope>
    <source>
        <strain evidence="1">CGMCC 4.5737</strain>
    </source>
</reference>
<comment type="caution">
    <text evidence="1">The sequence shown here is derived from an EMBL/GenBank/DDBJ whole genome shotgun (WGS) entry which is preliminary data.</text>
</comment>
<accession>A0A8J3C6W7</accession>
<name>A0A8J3C6W7_9PSEU</name>
<dbReference type="AlphaFoldDB" id="A0A8J3C6W7"/>
<proteinExistence type="predicted"/>
<keyword evidence="2" id="KW-1185">Reference proteome</keyword>
<evidence type="ECO:0000313" key="1">
    <source>
        <dbReference type="EMBL" id="GGM44626.1"/>
    </source>
</evidence>
<protein>
    <submittedName>
        <fullName evidence="1">Uncharacterized protein</fullName>
    </submittedName>
</protein>